<gene>
    <name evidence="2" type="ORF">EHUX00137_LOCUS10496</name>
</gene>
<dbReference type="EMBL" id="HBIR01014231">
    <property type="protein sequence ID" value="CAE0538710.1"/>
    <property type="molecule type" value="Transcribed_RNA"/>
</dbReference>
<proteinExistence type="predicted"/>
<organism evidence="2">
    <name type="scientific">Emiliania huxleyi</name>
    <name type="common">Coccolithophore</name>
    <name type="synonym">Pontosphaera huxleyi</name>
    <dbReference type="NCBI Taxonomy" id="2903"/>
    <lineage>
        <taxon>Eukaryota</taxon>
        <taxon>Haptista</taxon>
        <taxon>Haptophyta</taxon>
        <taxon>Prymnesiophyceae</taxon>
        <taxon>Isochrysidales</taxon>
        <taxon>Noelaerhabdaceae</taxon>
        <taxon>Emiliania</taxon>
    </lineage>
</organism>
<evidence type="ECO:0000313" key="2">
    <source>
        <dbReference type="EMBL" id="CAE0538710.1"/>
    </source>
</evidence>
<sequence length="297" mass="31850">MDKFLLKVRPRASEEPEADTPTETVAPENAKKQRTAAAPIALANAGMNGYFAGEPPTGYVVGSGKLKLLPAIAPRHHLRQVFGAGCVRGPVMEDGTAPTCSQIGTPDRPTMGRLNQGSNHRATLSSVRAHRTAMESLLPEGRPLVLVGIGPGVDNACESYLEHYKARGQARQRLPMPGPVPNRPDVVGFIFFTPIVPSGDAFEERASALLALPAHCQVLVVTGSKDKDNLAGLREVARRMACSPQIHVVEGGEHNPFESVPHGEMEGKNARTRAVLQRFVNQLPSSEPERHGDHAAP</sequence>
<name>A0A6U8MHD2_EMIHU</name>
<dbReference type="AlphaFoldDB" id="A0A6U8MHD2"/>
<accession>A0A6U8MHD2</accession>
<protein>
    <submittedName>
        <fullName evidence="2">Uncharacterized protein</fullName>
    </submittedName>
</protein>
<evidence type="ECO:0000256" key="1">
    <source>
        <dbReference type="SAM" id="MobiDB-lite"/>
    </source>
</evidence>
<feature type="compositionally biased region" description="Basic residues" evidence="1">
    <location>
        <begin position="1"/>
        <end position="10"/>
    </location>
</feature>
<feature type="region of interest" description="Disordered" evidence="1">
    <location>
        <begin position="1"/>
        <end position="33"/>
    </location>
</feature>
<reference evidence="2" key="1">
    <citation type="submission" date="2021-01" db="EMBL/GenBank/DDBJ databases">
        <authorList>
            <person name="Corre E."/>
            <person name="Pelletier E."/>
            <person name="Niang G."/>
            <person name="Scheremetjew M."/>
            <person name="Finn R."/>
            <person name="Kale V."/>
            <person name="Holt S."/>
            <person name="Cochrane G."/>
            <person name="Meng A."/>
            <person name="Brown T."/>
            <person name="Cohen L."/>
        </authorList>
    </citation>
    <scope>NUCLEOTIDE SEQUENCE</scope>
    <source>
        <strain evidence="2">379</strain>
    </source>
</reference>